<dbReference type="Gene3D" id="3.40.50.2300">
    <property type="match status" value="2"/>
</dbReference>
<keyword evidence="8" id="KW-1185">Reference proteome</keyword>
<evidence type="ECO:0000256" key="4">
    <source>
        <dbReference type="ARBA" id="ARBA00022970"/>
    </source>
</evidence>
<comment type="caution">
    <text evidence="7">The sequence shown here is derived from an EMBL/GenBank/DDBJ whole genome shotgun (WGS) entry which is preliminary data.</text>
</comment>
<dbReference type="InterPro" id="IPR028082">
    <property type="entry name" value="Peripla_BP_I"/>
</dbReference>
<dbReference type="EMBL" id="JANRMI010000001">
    <property type="protein sequence ID" value="MDG0815372.1"/>
    <property type="molecule type" value="Genomic_DNA"/>
</dbReference>
<accession>A0ABT6DFX6</accession>
<evidence type="ECO:0000313" key="7">
    <source>
        <dbReference type="EMBL" id="MDG0815372.1"/>
    </source>
</evidence>
<evidence type="ECO:0000256" key="3">
    <source>
        <dbReference type="ARBA" id="ARBA00022729"/>
    </source>
</evidence>
<dbReference type="PANTHER" id="PTHR30483">
    <property type="entry name" value="LEUCINE-SPECIFIC-BINDING PROTEIN"/>
    <property type="match status" value="1"/>
</dbReference>
<protein>
    <submittedName>
        <fullName evidence="7">ABC transporter substrate-binding protein</fullName>
    </submittedName>
</protein>
<dbReference type="InterPro" id="IPR000709">
    <property type="entry name" value="Leu_Ile_Val-bd"/>
</dbReference>
<gene>
    <name evidence="7" type="ORF">NWE73_03295</name>
</gene>
<dbReference type="CDD" id="cd06347">
    <property type="entry name" value="PBP1_ABC_LivK_ligand_binding-like"/>
    <property type="match status" value="1"/>
</dbReference>
<dbReference type="RefSeq" id="WP_277576848.1">
    <property type="nucleotide sequence ID" value="NZ_JANRMI010000001.1"/>
</dbReference>
<reference evidence="7" key="1">
    <citation type="submission" date="2022-08" db="EMBL/GenBank/DDBJ databases">
        <title>Novel Bdellovibrio Species Isolated from Svalbard: Designation Bdellovibrio svalbardensis.</title>
        <authorList>
            <person name="Mitchell R.J."/>
            <person name="Choi S.Y."/>
        </authorList>
    </citation>
    <scope>NUCLEOTIDE SEQUENCE</scope>
    <source>
        <strain evidence="7">PAP01</strain>
    </source>
</reference>
<dbReference type="Pfam" id="PF13458">
    <property type="entry name" value="Peripla_BP_6"/>
    <property type="match status" value="1"/>
</dbReference>
<dbReference type="Proteomes" id="UP001152321">
    <property type="component" value="Unassembled WGS sequence"/>
</dbReference>
<dbReference type="InterPro" id="IPR028081">
    <property type="entry name" value="Leu-bd"/>
</dbReference>
<keyword evidence="4" id="KW-0029">Amino-acid transport</keyword>
<organism evidence="7 8">
    <name type="scientific">Bdellovibrio svalbardensis</name>
    <dbReference type="NCBI Taxonomy" id="2972972"/>
    <lineage>
        <taxon>Bacteria</taxon>
        <taxon>Pseudomonadati</taxon>
        <taxon>Bdellovibrionota</taxon>
        <taxon>Bdellovibrionia</taxon>
        <taxon>Bdellovibrionales</taxon>
        <taxon>Pseudobdellovibrionaceae</taxon>
        <taxon>Bdellovibrio</taxon>
    </lineage>
</organism>
<evidence type="ECO:0000259" key="6">
    <source>
        <dbReference type="Pfam" id="PF13458"/>
    </source>
</evidence>
<name>A0ABT6DFX6_9BACT</name>
<comment type="similarity">
    <text evidence="1">Belongs to the leucine-binding protein family.</text>
</comment>
<sequence>MKRLLLSLVLVLPLLAGCTKKDNVITIGEYDSMSGSDATFGLSSNKGVRLAFDEINAAGGIKGKKVDLKMMDDQGKNEEAASAVTRLITSNKVVAIIGGVASGRSKASAPIAQSHKVPFVSPASTNPDVTKVGDYVFRVCFIDPFQGLVMAKFASENLKVKKAAVLRDVKNDYSVGLADVFVQEFKKRGGEIVTDLSYQAGDIDFKAQLTQIRSKNPDAIYVPGYYTEVGLIAQQARQLGIKAPLLGGDGWDSDKLSEIGKEAINGNYYSNHYTTESTDPAVTEFIKKFKAKYNETPDALAALGYDAAKILAAAIERAPDLSGQAIRDELAKTKDFAGVTGKITLNENRDAVKSAVVIQVDGKNRKFITTITP</sequence>
<dbReference type="PROSITE" id="PS51257">
    <property type="entry name" value="PROKAR_LIPOPROTEIN"/>
    <property type="match status" value="1"/>
</dbReference>
<keyword evidence="2" id="KW-0813">Transport</keyword>
<keyword evidence="3 5" id="KW-0732">Signal</keyword>
<dbReference type="InterPro" id="IPR051010">
    <property type="entry name" value="BCAA_transport"/>
</dbReference>
<feature type="signal peptide" evidence="5">
    <location>
        <begin position="1"/>
        <end position="16"/>
    </location>
</feature>
<feature type="chain" id="PRO_5046036864" evidence="5">
    <location>
        <begin position="17"/>
        <end position="373"/>
    </location>
</feature>
<evidence type="ECO:0000256" key="1">
    <source>
        <dbReference type="ARBA" id="ARBA00010062"/>
    </source>
</evidence>
<proteinExistence type="inferred from homology"/>
<dbReference type="PRINTS" id="PR00337">
    <property type="entry name" value="LEUILEVALBP"/>
</dbReference>
<evidence type="ECO:0000256" key="2">
    <source>
        <dbReference type="ARBA" id="ARBA00022448"/>
    </source>
</evidence>
<dbReference type="PANTHER" id="PTHR30483:SF6">
    <property type="entry name" value="PERIPLASMIC BINDING PROTEIN OF ABC TRANSPORTER FOR NATURAL AMINO ACIDS"/>
    <property type="match status" value="1"/>
</dbReference>
<evidence type="ECO:0000313" key="8">
    <source>
        <dbReference type="Proteomes" id="UP001152321"/>
    </source>
</evidence>
<feature type="domain" description="Leucine-binding protein" evidence="6">
    <location>
        <begin position="25"/>
        <end position="362"/>
    </location>
</feature>
<dbReference type="SUPFAM" id="SSF53822">
    <property type="entry name" value="Periplasmic binding protein-like I"/>
    <property type="match status" value="1"/>
</dbReference>
<evidence type="ECO:0000256" key="5">
    <source>
        <dbReference type="SAM" id="SignalP"/>
    </source>
</evidence>